<dbReference type="Gene3D" id="6.10.250.2410">
    <property type="match status" value="1"/>
</dbReference>
<dbReference type="Proteomes" id="UP000003240">
    <property type="component" value="Unassembled WGS sequence"/>
</dbReference>
<keyword evidence="1 3" id="KW-0159">Chromosome partition</keyword>
<name>F7NK12_9FIRM</name>
<organism evidence="4 5">
    <name type="scientific">Acetonema longum DSM 6540</name>
    <dbReference type="NCBI Taxonomy" id="1009370"/>
    <lineage>
        <taxon>Bacteria</taxon>
        <taxon>Bacillati</taxon>
        <taxon>Bacillota</taxon>
        <taxon>Negativicutes</taxon>
        <taxon>Acetonemataceae</taxon>
        <taxon>Acetonema</taxon>
    </lineage>
</organism>
<dbReference type="AlphaFoldDB" id="F7NK12"/>
<dbReference type="EMBL" id="AFGF01000102">
    <property type="protein sequence ID" value="EGO63659.1"/>
    <property type="molecule type" value="Genomic_DNA"/>
</dbReference>
<keyword evidence="3" id="KW-0963">Cytoplasm</keyword>
<evidence type="ECO:0000256" key="2">
    <source>
        <dbReference type="ARBA" id="ARBA00044777"/>
    </source>
</evidence>
<dbReference type="Gene3D" id="1.10.10.580">
    <property type="entry name" value="Structural maintenance of chromosome 1. Chain E"/>
    <property type="match status" value="1"/>
</dbReference>
<dbReference type="PANTHER" id="PTHR33969">
    <property type="entry name" value="SEGREGATION AND CONDENSATION PROTEIN A"/>
    <property type="match status" value="1"/>
</dbReference>
<evidence type="ECO:0000313" key="5">
    <source>
        <dbReference type="Proteomes" id="UP000003240"/>
    </source>
</evidence>
<evidence type="ECO:0000256" key="3">
    <source>
        <dbReference type="HAMAP-Rule" id="MF_01805"/>
    </source>
</evidence>
<proteinExistence type="inferred from homology"/>
<dbReference type="GO" id="GO:0051301">
    <property type="term" value="P:cell division"/>
    <property type="evidence" value="ECO:0007669"/>
    <property type="project" value="UniProtKB-KW"/>
</dbReference>
<dbReference type="RefSeq" id="WP_004095964.1">
    <property type="nucleotide sequence ID" value="NZ_AFGF01000102.1"/>
</dbReference>
<dbReference type="HAMAP" id="MF_01805">
    <property type="entry name" value="ScpA"/>
    <property type="match status" value="1"/>
</dbReference>
<comment type="subunit">
    <text evidence="3">Component of a cohesin-like complex composed of ScpA, ScpB and the Smc homodimer, in which ScpA and ScpB bind to the head domain of Smc. The presence of the three proteins is required for the association of the complex with DNA.</text>
</comment>
<dbReference type="OrthoDB" id="9811016at2"/>
<keyword evidence="5" id="KW-1185">Reference proteome</keyword>
<dbReference type="PANTHER" id="PTHR33969:SF2">
    <property type="entry name" value="SEGREGATION AND CONDENSATION PROTEIN A"/>
    <property type="match status" value="1"/>
</dbReference>
<dbReference type="GO" id="GO:0007059">
    <property type="term" value="P:chromosome segregation"/>
    <property type="evidence" value="ECO:0007669"/>
    <property type="project" value="UniProtKB-UniRule"/>
</dbReference>
<comment type="subcellular location">
    <subcellularLocation>
        <location evidence="3">Cytoplasm</location>
    </subcellularLocation>
    <text evidence="3">Associated with two foci at the outer edges of the nucleoid region in young cells, and at four foci within both cell halves in older cells.</text>
</comment>
<dbReference type="GO" id="GO:0006260">
    <property type="term" value="P:DNA replication"/>
    <property type="evidence" value="ECO:0007669"/>
    <property type="project" value="UniProtKB-UniRule"/>
</dbReference>
<sequence>MSDYKIRLEVYEGPLALLLHLIEKDQIDIYDIPIVQVTEQYIAYLKALQDFNIEIASEFLVLAATLLQIKSRMLLPKQAKADVEEEELDDPRRELVERLLEYRRYKEAAGQLELKRQEREQFFVRSPQFFSPIVNLPVGLTVEDLLQALAAVWESTIPEFALISREEISVQEKMADIIYLLQKNDGRIEFEATLIRSHSRSELIAGFMALLELVRLKRVAIQQLEAFGPIYLMLRSESD</sequence>
<comment type="caution">
    <text evidence="4">The sequence shown here is derived from an EMBL/GenBank/DDBJ whole genome shotgun (WGS) entry which is preliminary data.</text>
</comment>
<reference evidence="4 5" key="1">
    <citation type="journal article" date="2011" name="EMBO J.">
        <title>Structural diversity of bacterial flagellar motors.</title>
        <authorList>
            <person name="Chen S."/>
            <person name="Beeby M."/>
            <person name="Murphy G.E."/>
            <person name="Leadbetter J.R."/>
            <person name="Hendrixson D.R."/>
            <person name="Briegel A."/>
            <person name="Li Z."/>
            <person name="Shi J."/>
            <person name="Tocheva E.I."/>
            <person name="Muller A."/>
            <person name="Dobro M.J."/>
            <person name="Jensen G.J."/>
        </authorList>
    </citation>
    <scope>NUCLEOTIDE SEQUENCE [LARGE SCALE GENOMIC DNA]</scope>
    <source>
        <strain evidence="4 5">DSM 6540</strain>
    </source>
</reference>
<keyword evidence="3" id="KW-0131">Cell cycle</keyword>
<accession>F7NK12</accession>
<dbReference type="InterPro" id="IPR003768">
    <property type="entry name" value="ScpA"/>
</dbReference>
<dbReference type="STRING" id="1009370.ALO_12119"/>
<comment type="function">
    <text evidence="3">Participates in chromosomal partition during cell division. May act via the formation of a condensin-like complex containing Smc and ScpB that pull DNA away from mid-cell into both cell halves.</text>
</comment>
<gene>
    <name evidence="3" type="primary">scpA</name>
    <name evidence="4" type="ORF">ALO_12119</name>
</gene>
<dbReference type="GO" id="GO:0005737">
    <property type="term" value="C:cytoplasm"/>
    <property type="evidence" value="ECO:0007669"/>
    <property type="project" value="UniProtKB-SubCell"/>
</dbReference>
<dbReference type="eggNOG" id="COG1354">
    <property type="taxonomic scope" value="Bacteria"/>
</dbReference>
<comment type="similarity">
    <text evidence="3">Belongs to the ScpA family.</text>
</comment>
<evidence type="ECO:0000256" key="1">
    <source>
        <dbReference type="ARBA" id="ARBA00022829"/>
    </source>
</evidence>
<protein>
    <recommendedName>
        <fullName evidence="2 3">Segregation and condensation protein A</fullName>
    </recommendedName>
</protein>
<keyword evidence="3" id="KW-0132">Cell division</keyword>
<evidence type="ECO:0000313" key="4">
    <source>
        <dbReference type="EMBL" id="EGO63659.1"/>
    </source>
</evidence>
<dbReference type="InterPro" id="IPR023093">
    <property type="entry name" value="ScpA-like_C"/>
</dbReference>
<dbReference type="Pfam" id="PF02616">
    <property type="entry name" value="SMC_ScpA"/>
    <property type="match status" value="1"/>
</dbReference>